<evidence type="ECO:0000259" key="1">
    <source>
        <dbReference type="Pfam" id="PF01037"/>
    </source>
</evidence>
<dbReference type="Pfam" id="PF01037">
    <property type="entry name" value="AsnC_trans_reg"/>
    <property type="match status" value="1"/>
</dbReference>
<dbReference type="Gene3D" id="3.30.70.920">
    <property type="match status" value="1"/>
</dbReference>
<dbReference type="SUPFAM" id="SSF54909">
    <property type="entry name" value="Dimeric alpha+beta barrel"/>
    <property type="match status" value="1"/>
</dbReference>
<name>A0A7T1AJP5_ATRLM</name>
<protein>
    <recommendedName>
        <fullName evidence="1">Transcription regulator AsnC/Lrp ligand binding domain-containing protein</fullName>
    </recommendedName>
</protein>
<keyword evidence="3" id="KW-1185">Reference proteome</keyword>
<gene>
    <name evidence="2" type="ORF">RT761_00375</name>
</gene>
<proteinExistence type="predicted"/>
<dbReference type="AlphaFoldDB" id="A0A7T1AJP5"/>
<dbReference type="KEGG" id="alam:RT761_00375"/>
<dbReference type="RefSeq" id="WP_218112404.1">
    <property type="nucleotide sequence ID" value="NZ_CP065383.1"/>
</dbReference>
<organism evidence="2 3">
    <name type="scientific">Atribacter laminatus</name>
    <dbReference type="NCBI Taxonomy" id="2847778"/>
    <lineage>
        <taxon>Bacteria</taxon>
        <taxon>Pseudomonadati</taxon>
        <taxon>Atribacterota</taxon>
        <taxon>Atribacteria</taxon>
        <taxon>Atribacterales</taxon>
        <taxon>Atribacteraceae</taxon>
        <taxon>Atribacter</taxon>
    </lineage>
</organism>
<evidence type="ECO:0000313" key="2">
    <source>
        <dbReference type="EMBL" id="QPM67183.1"/>
    </source>
</evidence>
<evidence type="ECO:0000313" key="3">
    <source>
        <dbReference type="Proteomes" id="UP000594463"/>
    </source>
</evidence>
<dbReference type="Proteomes" id="UP000594463">
    <property type="component" value="Chromosome"/>
</dbReference>
<dbReference type="InterPro" id="IPR019887">
    <property type="entry name" value="Tscrpt_reg_AsnC/Lrp_C"/>
</dbReference>
<accession>A0A7T1AJP5</accession>
<dbReference type="InterPro" id="IPR011008">
    <property type="entry name" value="Dimeric_a/b-barrel"/>
</dbReference>
<reference evidence="2 3" key="1">
    <citation type="journal article" date="2021" name="Nat. Commun.">
        <title>Isolation of a member of the candidate phylum Atribacteria reveals a unique cell membrane structure.</title>
        <authorList>
            <person name="Taiki K."/>
            <person name="Nobu M.K."/>
            <person name="Kusada H."/>
            <person name="Meng X.-Y."/>
            <person name="Hosoki N."/>
            <person name="Uematsu K."/>
            <person name="Yoshioka H."/>
            <person name="Kamagata Y."/>
            <person name="Tamaki H."/>
        </authorList>
    </citation>
    <scope>NUCLEOTIDE SEQUENCE [LARGE SCALE GENOMIC DNA]</scope>
    <source>
        <strain evidence="2 3">RT761</strain>
    </source>
</reference>
<dbReference type="EMBL" id="CP065383">
    <property type="protein sequence ID" value="QPM67183.1"/>
    <property type="molecule type" value="Genomic_DNA"/>
</dbReference>
<sequence length="76" mass="8718">MAVQAYILLQIQVGKAQNVKKELALYSWVIRIDRVMGPFDLILLVEAEDNQEIGERLLKEIQKIHEVKSTLTCPII</sequence>
<feature type="domain" description="Transcription regulator AsnC/Lrp ligand binding" evidence="1">
    <location>
        <begin position="9"/>
        <end position="75"/>
    </location>
</feature>